<organism evidence="1 2">
    <name type="scientific">Didymosphaeria variabile</name>
    <dbReference type="NCBI Taxonomy" id="1932322"/>
    <lineage>
        <taxon>Eukaryota</taxon>
        <taxon>Fungi</taxon>
        <taxon>Dikarya</taxon>
        <taxon>Ascomycota</taxon>
        <taxon>Pezizomycotina</taxon>
        <taxon>Dothideomycetes</taxon>
        <taxon>Pleosporomycetidae</taxon>
        <taxon>Pleosporales</taxon>
        <taxon>Massarineae</taxon>
        <taxon>Didymosphaeriaceae</taxon>
        <taxon>Didymosphaeria</taxon>
    </lineage>
</organism>
<dbReference type="RefSeq" id="XP_056072730.1">
    <property type="nucleotide sequence ID" value="XM_056212422.1"/>
</dbReference>
<protein>
    <submittedName>
        <fullName evidence="1">Uncharacterized protein</fullName>
    </submittedName>
</protein>
<gene>
    <name evidence="1" type="ORF">N0V89_003624</name>
</gene>
<reference evidence="1" key="1">
    <citation type="submission" date="2022-10" db="EMBL/GenBank/DDBJ databases">
        <title>Tapping the CABI collections for fungal endophytes: first genome assemblies for Collariella, Neodidymelliopsis, Ascochyta clinopodiicola, Didymella pomorum, Didymosphaeria variabile, Neocosmospora piperis and Neocucurbitaria cava.</title>
        <authorList>
            <person name="Hill R."/>
        </authorList>
    </citation>
    <scope>NUCLEOTIDE SEQUENCE</scope>
    <source>
        <strain evidence="1">IMI 356815</strain>
    </source>
</reference>
<sequence>MCPPGVDQTCRTSQQWHLLAPSRHQRLSLGPRKTPEAFLRGAAIQGDTTLGLFDKLAWPYAALSQTTSKVSVLGENVSLSPIERLPTELLAMIMDDQELQTTDVINIGLCSRYLWSHTMLHVRRNVRESPPAWARQPLLCSGTWLTELPPAIYERYPEEQKRQEVYQKRVGRWYGPCPARVWNWNAVSVDDELNKHIDRSIRQTWFDALKTCVDSSDISGAMLESLWEDMLEVFALAEDDSSQLILRNLDTREYFRLSVRSSIDRHMLTILVMGSEWLTLDKALLSKICWGTPVRNARPGDMEWKLNHGVWAGHTFDVISDDTINIDGWKDVTRTIVEDNQIWRTQHRS</sequence>
<dbReference type="Proteomes" id="UP001140513">
    <property type="component" value="Unassembled WGS sequence"/>
</dbReference>
<dbReference type="EMBL" id="JAPEUX010000003">
    <property type="protein sequence ID" value="KAJ4355604.1"/>
    <property type="molecule type" value="Genomic_DNA"/>
</dbReference>
<accession>A0A9W8XNR1</accession>
<dbReference type="OrthoDB" id="2588098at2759"/>
<dbReference type="GeneID" id="80907154"/>
<keyword evidence="2" id="KW-1185">Reference proteome</keyword>
<evidence type="ECO:0000313" key="2">
    <source>
        <dbReference type="Proteomes" id="UP001140513"/>
    </source>
</evidence>
<dbReference type="AlphaFoldDB" id="A0A9W8XNR1"/>
<name>A0A9W8XNR1_9PLEO</name>
<comment type="caution">
    <text evidence="1">The sequence shown here is derived from an EMBL/GenBank/DDBJ whole genome shotgun (WGS) entry which is preliminary data.</text>
</comment>
<evidence type="ECO:0000313" key="1">
    <source>
        <dbReference type="EMBL" id="KAJ4355604.1"/>
    </source>
</evidence>
<proteinExistence type="predicted"/>